<dbReference type="PANTHER" id="PTHR21681">
    <property type="entry name" value="EUKARYOTIC TRANSLATION INITIATION FACTOR 3 SUBUNIT J"/>
    <property type="match status" value="1"/>
</dbReference>
<keyword evidence="2" id="KW-0396">Initiation factor</keyword>
<dbReference type="EMBL" id="BEGY01000053">
    <property type="protein sequence ID" value="GAX80524.1"/>
    <property type="molecule type" value="Genomic_DNA"/>
</dbReference>
<evidence type="ECO:0000256" key="2">
    <source>
        <dbReference type="ARBA" id="ARBA00022540"/>
    </source>
</evidence>
<feature type="compositionally biased region" description="Acidic residues" evidence="4">
    <location>
        <begin position="1"/>
        <end position="12"/>
    </location>
</feature>
<feature type="region of interest" description="Disordered" evidence="4">
    <location>
        <begin position="1"/>
        <end position="69"/>
    </location>
</feature>
<evidence type="ECO:0000256" key="4">
    <source>
        <dbReference type="SAM" id="MobiDB-lite"/>
    </source>
</evidence>
<feature type="compositionally biased region" description="Basic and acidic residues" evidence="4">
    <location>
        <begin position="45"/>
        <end position="69"/>
    </location>
</feature>
<dbReference type="GO" id="GO:0005852">
    <property type="term" value="C:eukaryotic translation initiation factor 3 complex"/>
    <property type="evidence" value="ECO:0007669"/>
    <property type="project" value="InterPro"/>
</dbReference>
<keyword evidence="3" id="KW-0648">Protein biosynthesis</keyword>
<dbReference type="InterPro" id="IPR023194">
    <property type="entry name" value="eIF3-like_dom_sf"/>
</dbReference>
<evidence type="ECO:0000313" key="6">
    <source>
        <dbReference type="Proteomes" id="UP000232323"/>
    </source>
</evidence>
<evidence type="ECO:0000313" key="5">
    <source>
        <dbReference type="EMBL" id="GAX80524.1"/>
    </source>
</evidence>
<dbReference type="InterPro" id="IPR013906">
    <property type="entry name" value="eIF3j"/>
</dbReference>
<feature type="region of interest" description="Disordered" evidence="4">
    <location>
        <begin position="174"/>
        <end position="213"/>
    </location>
</feature>
<protein>
    <submittedName>
        <fullName evidence="5">Uncharacterized protein</fullName>
    </submittedName>
</protein>
<dbReference type="OrthoDB" id="20381at2759"/>
<name>A0A250XBR6_9CHLO</name>
<dbReference type="PANTHER" id="PTHR21681:SF0">
    <property type="entry name" value="EUKARYOTIC TRANSLATION INITIATION FACTOR 3 SUBUNIT J"/>
    <property type="match status" value="1"/>
</dbReference>
<evidence type="ECO:0000256" key="3">
    <source>
        <dbReference type="ARBA" id="ARBA00022917"/>
    </source>
</evidence>
<sequence length="213" mass="23790">MGDNWDDEDEWEQSVSTFKPVAKFADEDQGEEPEPTQHVIKPQPKKKEEKKWMKEEADENDKPLDDPTAEKMRQQRLIEQADYVAAKELFGGMQLDGGLDIDKFLPKTVKDCEDYAAALAAKYILGHKDGKNYKALLKTLIEEACHPLSAADSKEVESYVANVRMNKVKEEQAAAAKAKSAPRKQLNTGGKGKSAGLDDYIYDDAGDGDDDFM</sequence>
<dbReference type="Gene3D" id="1.10.246.60">
    <property type="entry name" value="Eukaryotic translation initiation factor 3 like domains"/>
    <property type="match status" value="1"/>
</dbReference>
<proteinExistence type="predicted"/>
<dbReference type="Pfam" id="PF08597">
    <property type="entry name" value="eIF3_subunit"/>
    <property type="match status" value="1"/>
</dbReference>
<gene>
    <name evidence="5" type="ORF">CEUSTIGMA_g7962.t1</name>
</gene>
<evidence type="ECO:0000256" key="1">
    <source>
        <dbReference type="ARBA" id="ARBA00022490"/>
    </source>
</evidence>
<keyword evidence="6" id="KW-1185">Reference proteome</keyword>
<dbReference type="GO" id="GO:0003743">
    <property type="term" value="F:translation initiation factor activity"/>
    <property type="evidence" value="ECO:0007669"/>
    <property type="project" value="UniProtKB-KW"/>
</dbReference>
<comment type="caution">
    <text evidence="5">The sequence shown here is derived from an EMBL/GenBank/DDBJ whole genome shotgun (WGS) entry which is preliminary data.</text>
</comment>
<feature type="compositionally biased region" description="Acidic residues" evidence="4">
    <location>
        <begin position="200"/>
        <end position="213"/>
    </location>
</feature>
<accession>A0A250XBR6</accession>
<dbReference type="AlphaFoldDB" id="A0A250XBR6"/>
<dbReference type="STRING" id="1157962.A0A250XBR6"/>
<organism evidence="5 6">
    <name type="scientific">Chlamydomonas eustigma</name>
    <dbReference type="NCBI Taxonomy" id="1157962"/>
    <lineage>
        <taxon>Eukaryota</taxon>
        <taxon>Viridiplantae</taxon>
        <taxon>Chlorophyta</taxon>
        <taxon>core chlorophytes</taxon>
        <taxon>Chlorophyceae</taxon>
        <taxon>CS clade</taxon>
        <taxon>Chlamydomonadales</taxon>
        <taxon>Chlamydomonadaceae</taxon>
        <taxon>Chlamydomonas</taxon>
    </lineage>
</organism>
<reference evidence="5 6" key="1">
    <citation type="submission" date="2017-08" db="EMBL/GenBank/DDBJ databases">
        <title>Acidophilic green algal genome provides insights into adaptation to an acidic environment.</title>
        <authorList>
            <person name="Hirooka S."/>
            <person name="Hirose Y."/>
            <person name="Kanesaki Y."/>
            <person name="Higuchi S."/>
            <person name="Fujiwara T."/>
            <person name="Onuma R."/>
            <person name="Era A."/>
            <person name="Ohbayashi R."/>
            <person name="Uzuka A."/>
            <person name="Nozaki H."/>
            <person name="Yoshikawa H."/>
            <person name="Miyagishima S.Y."/>
        </authorList>
    </citation>
    <scope>NUCLEOTIDE SEQUENCE [LARGE SCALE GENOMIC DNA]</scope>
    <source>
        <strain evidence="5 6">NIES-2499</strain>
    </source>
</reference>
<dbReference type="Proteomes" id="UP000232323">
    <property type="component" value="Unassembled WGS sequence"/>
</dbReference>
<keyword evidence="1" id="KW-0963">Cytoplasm</keyword>